<dbReference type="Proteomes" id="UP000231456">
    <property type="component" value="Unassembled WGS sequence"/>
</dbReference>
<dbReference type="InterPro" id="IPR001279">
    <property type="entry name" value="Metallo-B-lactamas"/>
</dbReference>
<organism evidence="2 3">
    <name type="scientific">Candidatus Magasanikbacteria bacterium CG_4_9_14_0_2_um_filter_42_11</name>
    <dbReference type="NCBI Taxonomy" id="1974643"/>
    <lineage>
        <taxon>Bacteria</taxon>
        <taxon>Candidatus Magasanikiibacteriota</taxon>
    </lineage>
</organism>
<dbReference type="AlphaFoldDB" id="A0A2M8FAF4"/>
<accession>A0A2M8FAF4</accession>
<dbReference type="EMBL" id="PFRH01000054">
    <property type="protein sequence ID" value="PJC52701.1"/>
    <property type="molecule type" value="Genomic_DNA"/>
</dbReference>
<dbReference type="PANTHER" id="PTHR43546">
    <property type="entry name" value="UPF0173 METAL-DEPENDENT HYDROLASE MJ1163-RELATED"/>
    <property type="match status" value="1"/>
</dbReference>
<dbReference type="SMART" id="SM00849">
    <property type="entry name" value="Lactamase_B"/>
    <property type="match status" value="1"/>
</dbReference>
<evidence type="ECO:0000313" key="2">
    <source>
        <dbReference type="EMBL" id="PJC52701.1"/>
    </source>
</evidence>
<protein>
    <submittedName>
        <fullName evidence="2">MBL fold metallo-hydrolase</fullName>
    </submittedName>
</protein>
<dbReference type="InterPro" id="IPR036866">
    <property type="entry name" value="RibonucZ/Hydroxyglut_hydro"/>
</dbReference>
<evidence type="ECO:0000259" key="1">
    <source>
        <dbReference type="SMART" id="SM00849"/>
    </source>
</evidence>
<dbReference type="InterPro" id="IPR050114">
    <property type="entry name" value="UPF0173_UPF0282_UlaG_hydrolase"/>
</dbReference>
<name>A0A2M8FAF4_9BACT</name>
<feature type="domain" description="Metallo-beta-lactamase" evidence="1">
    <location>
        <begin position="7"/>
        <end position="177"/>
    </location>
</feature>
<gene>
    <name evidence="2" type="ORF">CO030_01520</name>
</gene>
<dbReference type="GO" id="GO:0016787">
    <property type="term" value="F:hydrolase activity"/>
    <property type="evidence" value="ECO:0007669"/>
    <property type="project" value="UniProtKB-KW"/>
</dbReference>
<proteinExistence type="predicted"/>
<dbReference type="PANTHER" id="PTHR43546:SF3">
    <property type="entry name" value="UPF0173 METAL-DEPENDENT HYDROLASE MJ1163"/>
    <property type="match status" value="1"/>
</dbReference>
<evidence type="ECO:0000313" key="3">
    <source>
        <dbReference type="Proteomes" id="UP000231456"/>
    </source>
</evidence>
<sequence>MNITKFGHSCLLIEEGSTRILVDPGIYSSGFEELKELDAMLITHKHADHCDVPSIKKVMAANHGIPIFSNEDVRDVLQEVDIDVTPTEDHVPFEIKNISVKPYHILHAEIYEGVFAVPQNTAFVIAEKLFVTGDAVSGIPDEKIDILALPVVAPWGKLSEYLDFARAVKPRVVIPIHDAIGQPGFFAKHPAQLLPQFGIDVVLLENGISTEL</sequence>
<reference evidence="3" key="1">
    <citation type="submission" date="2017-09" db="EMBL/GenBank/DDBJ databases">
        <title>Depth-based differentiation of microbial function through sediment-hosted aquifers and enrichment of novel symbionts in the deep terrestrial subsurface.</title>
        <authorList>
            <person name="Probst A.J."/>
            <person name="Ladd B."/>
            <person name="Jarett J.K."/>
            <person name="Geller-Mcgrath D.E."/>
            <person name="Sieber C.M.K."/>
            <person name="Emerson J.B."/>
            <person name="Anantharaman K."/>
            <person name="Thomas B.C."/>
            <person name="Malmstrom R."/>
            <person name="Stieglmeier M."/>
            <person name="Klingl A."/>
            <person name="Woyke T."/>
            <person name="Ryan C.M."/>
            <person name="Banfield J.F."/>
        </authorList>
    </citation>
    <scope>NUCLEOTIDE SEQUENCE [LARGE SCALE GENOMIC DNA]</scope>
</reference>
<comment type="caution">
    <text evidence="2">The sequence shown here is derived from an EMBL/GenBank/DDBJ whole genome shotgun (WGS) entry which is preliminary data.</text>
</comment>
<dbReference type="SUPFAM" id="SSF56281">
    <property type="entry name" value="Metallo-hydrolase/oxidoreductase"/>
    <property type="match status" value="1"/>
</dbReference>
<dbReference type="Pfam" id="PF13483">
    <property type="entry name" value="Lactamase_B_3"/>
    <property type="match status" value="1"/>
</dbReference>
<dbReference type="Gene3D" id="3.60.15.10">
    <property type="entry name" value="Ribonuclease Z/Hydroxyacylglutathione hydrolase-like"/>
    <property type="match status" value="1"/>
</dbReference>
<keyword evidence="2" id="KW-0378">Hydrolase</keyword>